<dbReference type="SUPFAM" id="SSF51735">
    <property type="entry name" value="NAD(P)-binding Rossmann-fold domains"/>
    <property type="match status" value="1"/>
</dbReference>
<dbReference type="InterPro" id="IPR036291">
    <property type="entry name" value="NAD(P)-bd_dom_sf"/>
</dbReference>
<sequence length="188" mass="20306">MNITIFGHGNLATAVGKNFELAGNTVQYITHENGVTLGDIVVLGVPYQAFDDVTDRYRDQLQERVVVDATNPIDFKTFKMLVPADMSAALQLKMRIPDADIIKAFNTTTAVNLSAGTMADGSRAQVLMASDSDAAKKALAKALDGSPLEVIDAGDLAEARDMEAFGRLQLRMMFAKQVGFDGGFRMVK</sequence>
<evidence type="ECO:0000256" key="1">
    <source>
        <dbReference type="ARBA" id="ARBA00023002"/>
    </source>
</evidence>
<accession>A0A2D3D5G5</accession>
<dbReference type="Proteomes" id="UP000229907">
    <property type="component" value="Chromosome"/>
</dbReference>
<dbReference type="AlphaFoldDB" id="A0A2D3D5G5"/>
<evidence type="ECO:0000259" key="2">
    <source>
        <dbReference type="Pfam" id="PF03807"/>
    </source>
</evidence>
<feature type="domain" description="Pyrroline-5-carboxylate reductase catalytic N-terminal" evidence="2">
    <location>
        <begin position="25"/>
        <end position="72"/>
    </location>
</feature>
<gene>
    <name evidence="3" type="ORF">BcFMB_04710</name>
</gene>
<protein>
    <submittedName>
        <fullName evidence="3">Diguanylate cyclase</fullName>
    </submittedName>
</protein>
<name>A0A2D3D5G5_9BIFI</name>
<evidence type="ECO:0000313" key="4">
    <source>
        <dbReference type="Proteomes" id="UP000229907"/>
    </source>
</evidence>
<dbReference type="InterPro" id="IPR028939">
    <property type="entry name" value="P5C_Rdtase_cat_N"/>
</dbReference>
<organism evidence="3 4">
    <name type="scientific">Bifidobacterium choerinum</name>
    <dbReference type="NCBI Taxonomy" id="35760"/>
    <lineage>
        <taxon>Bacteria</taxon>
        <taxon>Bacillati</taxon>
        <taxon>Actinomycetota</taxon>
        <taxon>Actinomycetes</taxon>
        <taxon>Bifidobacteriales</taxon>
        <taxon>Bifidobacteriaceae</taxon>
        <taxon>Bifidobacterium</taxon>
    </lineage>
</organism>
<dbReference type="RefSeq" id="WP_099721179.1">
    <property type="nucleotide sequence ID" value="NZ_CP018044.1"/>
</dbReference>
<dbReference type="KEGG" id="bcho:BcFMB_04710"/>
<keyword evidence="1" id="KW-0560">Oxidoreductase</keyword>
<evidence type="ECO:0000313" key="3">
    <source>
        <dbReference type="EMBL" id="ATU20335.1"/>
    </source>
</evidence>
<dbReference type="GO" id="GO:0016491">
    <property type="term" value="F:oxidoreductase activity"/>
    <property type="evidence" value="ECO:0007669"/>
    <property type="project" value="UniProtKB-KW"/>
</dbReference>
<dbReference type="PANTHER" id="PTHR14239">
    <property type="entry name" value="DUDULIN-RELATED"/>
    <property type="match status" value="1"/>
</dbReference>
<dbReference type="EMBL" id="CP018044">
    <property type="protein sequence ID" value="ATU20335.1"/>
    <property type="molecule type" value="Genomic_DNA"/>
</dbReference>
<proteinExistence type="predicted"/>
<dbReference type="Gene3D" id="3.40.50.720">
    <property type="entry name" value="NAD(P)-binding Rossmann-like Domain"/>
    <property type="match status" value="1"/>
</dbReference>
<reference evidence="3 4" key="1">
    <citation type="submission" date="2016-11" db="EMBL/GenBank/DDBJ databases">
        <title>complete genome sequence of Bifidobacterium choerinum strain FMB-1.</title>
        <authorList>
            <person name="Park C.-S."/>
            <person name="Jung D.-H."/>
            <person name="Choi D.-S."/>
        </authorList>
    </citation>
    <scope>NUCLEOTIDE SEQUENCE [LARGE SCALE GENOMIC DNA]</scope>
    <source>
        <strain evidence="3 4">FMB-1</strain>
    </source>
</reference>
<dbReference type="InterPro" id="IPR051267">
    <property type="entry name" value="STEAP_metalloreductase"/>
</dbReference>
<dbReference type="Pfam" id="PF03807">
    <property type="entry name" value="F420_oxidored"/>
    <property type="match status" value="1"/>
</dbReference>